<evidence type="ECO:0000256" key="1">
    <source>
        <dbReference type="ARBA" id="ARBA00023015"/>
    </source>
</evidence>
<sequence>MSFVATVTILDPPLFQATFDAVPDAHSTLENYHYIEDASGERRYVFFSWISGCDFDEHERALTNDPTVDEFRRLADVGSRRLYRVVSEPVPAEWQMLYPFFRDNDITVLNSSRTVRGAHIEARFPSYDALQALKTAVCEAGANVEIDRIHSETAPSLGENRLTEKQREAVALAARRGYFETPSRASLGELAEELGVSPQAVSKRVRGGVEKLVETTLTRTEPAEPSSNGR</sequence>
<proteinExistence type="predicted"/>
<gene>
    <name evidence="4" type="ORF">DWB78_03420</name>
    <name evidence="5" type="ORF">SAMN05216278_1870</name>
</gene>
<evidence type="ECO:0000256" key="2">
    <source>
        <dbReference type="ARBA" id="ARBA00023163"/>
    </source>
</evidence>
<dbReference type="EMBL" id="FNKQ01000002">
    <property type="protein sequence ID" value="SDQ53321.1"/>
    <property type="molecule type" value="Genomic_DNA"/>
</dbReference>
<reference evidence="4 7" key="3">
    <citation type="submission" date="2018-07" db="EMBL/GenBank/DDBJ databases">
        <title>Genome sequence of extremly halophilic archaeon Halopelagius longus strain BC12-B1.</title>
        <authorList>
            <person name="Zhang X."/>
        </authorList>
    </citation>
    <scope>NUCLEOTIDE SEQUENCE [LARGE SCALE GENOMIC DNA]</scope>
    <source>
        <strain evidence="4 7">BC12-B1</strain>
    </source>
</reference>
<dbReference type="PANTHER" id="PTHR34236:SF1">
    <property type="entry name" value="DIMETHYL SULFOXIDE REDUCTASE TRANSCRIPTIONAL ACTIVATOR"/>
    <property type="match status" value="1"/>
</dbReference>
<keyword evidence="7" id="KW-1185">Reference proteome</keyword>
<dbReference type="Proteomes" id="UP000255421">
    <property type="component" value="Unassembled WGS sequence"/>
</dbReference>
<protein>
    <recommendedName>
        <fullName evidence="3">HTH bat-type domain-containing protein</fullName>
    </recommendedName>
</protein>
<organism evidence="5 6">
    <name type="scientific">Halopelagius longus</name>
    <dbReference type="NCBI Taxonomy" id="1236180"/>
    <lineage>
        <taxon>Archaea</taxon>
        <taxon>Methanobacteriati</taxon>
        <taxon>Methanobacteriota</taxon>
        <taxon>Stenosarchaea group</taxon>
        <taxon>Halobacteria</taxon>
        <taxon>Halobacteriales</taxon>
        <taxon>Haloferacaceae</taxon>
    </lineage>
</organism>
<dbReference type="PANTHER" id="PTHR34236">
    <property type="entry name" value="DIMETHYL SULFOXIDE REDUCTASE TRANSCRIPTIONAL ACTIVATOR"/>
    <property type="match status" value="1"/>
</dbReference>
<dbReference type="EMBL" id="QQST01000001">
    <property type="protein sequence ID" value="RDI70850.1"/>
    <property type="molecule type" value="Genomic_DNA"/>
</dbReference>
<dbReference type="Gene3D" id="1.10.10.10">
    <property type="entry name" value="Winged helix-like DNA-binding domain superfamily/Winged helix DNA-binding domain"/>
    <property type="match status" value="1"/>
</dbReference>
<dbReference type="AlphaFoldDB" id="A0A1H1BMX9"/>
<feature type="domain" description="HTH bat-type" evidence="3">
    <location>
        <begin position="162"/>
        <end position="213"/>
    </location>
</feature>
<evidence type="ECO:0000313" key="6">
    <source>
        <dbReference type="Proteomes" id="UP000199289"/>
    </source>
</evidence>
<accession>A0A1H1BMX9</accession>
<evidence type="ECO:0000259" key="3">
    <source>
        <dbReference type="Pfam" id="PF04967"/>
    </source>
</evidence>
<dbReference type="Pfam" id="PF04967">
    <property type="entry name" value="HTH_10"/>
    <property type="match status" value="1"/>
</dbReference>
<dbReference type="OrthoDB" id="156233at2157"/>
<name>A0A1H1BMX9_9EURY</name>
<evidence type="ECO:0000313" key="4">
    <source>
        <dbReference type="EMBL" id="RDI70850.1"/>
    </source>
</evidence>
<evidence type="ECO:0000313" key="7">
    <source>
        <dbReference type="Proteomes" id="UP000255421"/>
    </source>
</evidence>
<dbReference type="RefSeq" id="WP_092536269.1">
    <property type="nucleotide sequence ID" value="NZ_FNKQ01000002.1"/>
</dbReference>
<dbReference type="SUPFAM" id="SSF88659">
    <property type="entry name" value="Sigma3 and sigma4 domains of RNA polymerase sigma factors"/>
    <property type="match status" value="1"/>
</dbReference>
<dbReference type="InterPro" id="IPR036388">
    <property type="entry name" value="WH-like_DNA-bd_sf"/>
</dbReference>
<reference evidence="5" key="2">
    <citation type="submission" date="2016-10" db="EMBL/GenBank/DDBJ databases">
        <authorList>
            <person name="de Groot N.N."/>
        </authorList>
    </citation>
    <scope>NUCLEOTIDE SEQUENCE [LARGE SCALE GENOMIC DNA]</scope>
    <source>
        <strain evidence="5">CGMCC 1.12397</strain>
    </source>
</reference>
<dbReference type="InterPro" id="IPR013324">
    <property type="entry name" value="RNA_pol_sigma_r3/r4-like"/>
</dbReference>
<evidence type="ECO:0000313" key="5">
    <source>
        <dbReference type="EMBL" id="SDQ53321.1"/>
    </source>
</evidence>
<dbReference type="InterPro" id="IPR007050">
    <property type="entry name" value="HTH_bacterioopsin"/>
</dbReference>
<keyword evidence="1" id="KW-0805">Transcription regulation</keyword>
<reference evidence="6" key="1">
    <citation type="submission" date="2016-10" db="EMBL/GenBank/DDBJ databases">
        <authorList>
            <person name="Varghese N."/>
            <person name="Submissions S."/>
        </authorList>
    </citation>
    <scope>NUCLEOTIDE SEQUENCE [LARGE SCALE GENOMIC DNA]</scope>
    <source>
        <strain evidence="6">CGMCC 1.12397</strain>
    </source>
</reference>
<dbReference type="Proteomes" id="UP000199289">
    <property type="component" value="Unassembled WGS sequence"/>
</dbReference>
<keyword evidence="2" id="KW-0804">Transcription</keyword>